<dbReference type="Proteomes" id="UP000070089">
    <property type="component" value="Unassembled WGS sequence"/>
</dbReference>
<dbReference type="Gene3D" id="1.10.20.10">
    <property type="entry name" value="Histone, subunit A"/>
    <property type="match status" value="1"/>
</dbReference>
<evidence type="ECO:0000313" key="1">
    <source>
        <dbReference type="EMBL" id="KWX13637.1"/>
    </source>
</evidence>
<dbReference type="EMBL" id="JXTI01000061">
    <property type="protein sequence ID" value="KWX13637.1"/>
    <property type="molecule type" value="Genomic_DNA"/>
</dbReference>
<comment type="caution">
    <text evidence="1">The sequence shown here is derived from an EMBL/GenBank/DDBJ whole genome shotgun (WGS) entry which is preliminary data.</text>
</comment>
<organism evidence="1 2">
    <name type="scientific">Giardia duodenalis assemblage B</name>
    <dbReference type="NCBI Taxonomy" id="1394984"/>
    <lineage>
        <taxon>Eukaryota</taxon>
        <taxon>Metamonada</taxon>
        <taxon>Diplomonadida</taxon>
        <taxon>Hexamitidae</taxon>
        <taxon>Giardiinae</taxon>
        <taxon>Giardia</taxon>
    </lineage>
</organism>
<sequence>MSLELQISKVKRITRLVAPSHIINKDTIRAIAFVAQRVTAHALRSAIQESQRNKKKITGYEHLADAVIHAPGLAFLRDTVPHPIQLNRAG</sequence>
<dbReference type="SUPFAM" id="SSF47113">
    <property type="entry name" value="Histone-fold"/>
    <property type="match status" value="1"/>
</dbReference>
<evidence type="ECO:0000313" key="2">
    <source>
        <dbReference type="Proteomes" id="UP000070089"/>
    </source>
</evidence>
<dbReference type="VEuPathDB" id="GiardiaDB:QR46_2335"/>
<protein>
    <submittedName>
        <fullName evidence="1">Uncharacterized protein</fullName>
    </submittedName>
</protein>
<dbReference type="AlphaFoldDB" id="A0A132NU81"/>
<dbReference type="InterPro" id="IPR009072">
    <property type="entry name" value="Histone-fold"/>
</dbReference>
<accession>A0A132NU81</accession>
<name>A0A132NU81_GIAIN</name>
<reference evidence="1 2" key="1">
    <citation type="journal article" date="2015" name="Mol. Biochem. Parasitol.">
        <title>Identification of polymorphic genes for use in assemblage B genotyping assays through comparative genomics of multiple assemblage B Giardia duodenalis isolates.</title>
        <authorList>
            <person name="Wielinga C."/>
            <person name="Thompson R.C."/>
            <person name="Monis P."/>
            <person name="Ryan U."/>
        </authorList>
    </citation>
    <scope>NUCLEOTIDE SEQUENCE [LARGE SCALE GENOMIC DNA]</scope>
    <source>
        <strain evidence="1 2">BAH15c1</strain>
    </source>
</reference>
<proteinExistence type="predicted"/>
<dbReference type="OrthoDB" id="10249285at2759"/>
<dbReference type="GO" id="GO:0046982">
    <property type="term" value="F:protein heterodimerization activity"/>
    <property type="evidence" value="ECO:0007669"/>
    <property type="project" value="InterPro"/>
</dbReference>
<gene>
    <name evidence="1" type="ORF">QR46_2335</name>
</gene>